<gene>
    <name evidence="1" type="ORF">RHMOL_Rhmol13G0073200</name>
</gene>
<organism evidence="1 2">
    <name type="scientific">Rhododendron molle</name>
    <name type="common">Chinese azalea</name>
    <name type="synonym">Azalea mollis</name>
    <dbReference type="NCBI Taxonomy" id="49168"/>
    <lineage>
        <taxon>Eukaryota</taxon>
        <taxon>Viridiplantae</taxon>
        <taxon>Streptophyta</taxon>
        <taxon>Embryophyta</taxon>
        <taxon>Tracheophyta</taxon>
        <taxon>Spermatophyta</taxon>
        <taxon>Magnoliopsida</taxon>
        <taxon>eudicotyledons</taxon>
        <taxon>Gunneridae</taxon>
        <taxon>Pentapetalae</taxon>
        <taxon>asterids</taxon>
        <taxon>Ericales</taxon>
        <taxon>Ericaceae</taxon>
        <taxon>Ericoideae</taxon>
        <taxon>Rhodoreae</taxon>
        <taxon>Rhododendron</taxon>
    </lineage>
</organism>
<dbReference type="Proteomes" id="UP001062846">
    <property type="component" value="Chromosome 13"/>
</dbReference>
<proteinExistence type="predicted"/>
<name>A0ACC0L5G9_RHOML</name>
<dbReference type="EMBL" id="CM046400">
    <property type="protein sequence ID" value="KAI8523433.1"/>
    <property type="molecule type" value="Genomic_DNA"/>
</dbReference>
<reference evidence="1" key="1">
    <citation type="submission" date="2022-02" db="EMBL/GenBank/DDBJ databases">
        <title>Plant Genome Project.</title>
        <authorList>
            <person name="Zhang R.-G."/>
        </authorList>
    </citation>
    <scope>NUCLEOTIDE SEQUENCE</scope>
    <source>
        <strain evidence="1">AT1</strain>
    </source>
</reference>
<protein>
    <submittedName>
        <fullName evidence="1">Uncharacterized protein</fullName>
    </submittedName>
</protein>
<accession>A0ACC0L5G9</accession>
<evidence type="ECO:0000313" key="2">
    <source>
        <dbReference type="Proteomes" id="UP001062846"/>
    </source>
</evidence>
<evidence type="ECO:0000313" key="1">
    <source>
        <dbReference type="EMBL" id="KAI8523433.1"/>
    </source>
</evidence>
<sequence>MDIEVAIKQLKGLVTYFERYREVGFMEAMVEAKEMASEMGPWVEPNFVEKRIIFRKKQFDEDGSEEVTQSVEESFRTHYFLLIVDQALGSFRNRFEQFKVYKTNFGFLFNLKKSSDESLKM</sequence>
<comment type="caution">
    <text evidence="1">The sequence shown here is derived from an EMBL/GenBank/DDBJ whole genome shotgun (WGS) entry which is preliminary data.</text>
</comment>
<keyword evidence="2" id="KW-1185">Reference proteome</keyword>